<proteinExistence type="predicted"/>
<evidence type="ECO:0000313" key="2">
    <source>
        <dbReference type="Proteomes" id="UP001488838"/>
    </source>
</evidence>
<comment type="caution">
    <text evidence="1">The sequence shown here is derived from an EMBL/GenBank/DDBJ whole genome shotgun (WGS) entry which is preliminary data.</text>
</comment>
<keyword evidence="2" id="KW-1185">Reference proteome</keyword>
<dbReference type="EMBL" id="JBBHLL010000401">
    <property type="protein sequence ID" value="KAK7803822.1"/>
    <property type="molecule type" value="Genomic_DNA"/>
</dbReference>
<evidence type="ECO:0000313" key="1">
    <source>
        <dbReference type="EMBL" id="KAK7803822.1"/>
    </source>
</evidence>
<protein>
    <submittedName>
        <fullName evidence="1">Uncharacterized protein</fullName>
    </submittedName>
</protein>
<dbReference type="AlphaFoldDB" id="A0AAW0HLL7"/>
<gene>
    <name evidence="1" type="ORF">U0070_001784</name>
</gene>
<accession>A0AAW0HLL7</accession>
<dbReference type="Proteomes" id="UP001488838">
    <property type="component" value="Unassembled WGS sequence"/>
</dbReference>
<reference evidence="1 2" key="1">
    <citation type="journal article" date="2023" name="bioRxiv">
        <title>Conserved and derived expression patterns and positive selection on dental genes reveal complex evolutionary context of ever-growing rodent molars.</title>
        <authorList>
            <person name="Calamari Z.T."/>
            <person name="Song A."/>
            <person name="Cohen E."/>
            <person name="Akter M."/>
            <person name="Roy R.D."/>
            <person name="Hallikas O."/>
            <person name="Christensen M.M."/>
            <person name="Li P."/>
            <person name="Marangoni P."/>
            <person name="Jernvall J."/>
            <person name="Klein O.D."/>
        </authorList>
    </citation>
    <scope>NUCLEOTIDE SEQUENCE [LARGE SCALE GENOMIC DNA]</scope>
    <source>
        <strain evidence="1">V071</strain>
    </source>
</reference>
<sequence length="59" mass="6579">MNSLIHPLALHAGSVPPTSGCQPAKEVWLRVRKKENSPNQSLFREFRGGEDVPLKAKRV</sequence>
<organism evidence="1 2">
    <name type="scientific">Myodes glareolus</name>
    <name type="common">Bank vole</name>
    <name type="synonym">Clethrionomys glareolus</name>
    <dbReference type="NCBI Taxonomy" id="447135"/>
    <lineage>
        <taxon>Eukaryota</taxon>
        <taxon>Metazoa</taxon>
        <taxon>Chordata</taxon>
        <taxon>Craniata</taxon>
        <taxon>Vertebrata</taxon>
        <taxon>Euteleostomi</taxon>
        <taxon>Mammalia</taxon>
        <taxon>Eutheria</taxon>
        <taxon>Euarchontoglires</taxon>
        <taxon>Glires</taxon>
        <taxon>Rodentia</taxon>
        <taxon>Myomorpha</taxon>
        <taxon>Muroidea</taxon>
        <taxon>Cricetidae</taxon>
        <taxon>Arvicolinae</taxon>
        <taxon>Myodes</taxon>
    </lineage>
</organism>
<name>A0AAW0HLL7_MYOGA</name>